<dbReference type="GO" id="GO:0016740">
    <property type="term" value="F:transferase activity"/>
    <property type="evidence" value="ECO:0007669"/>
    <property type="project" value="UniProtKB-KW"/>
</dbReference>
<evidence type="ECO:0000313" key="1">
    <source>
        <dbReference type="EMBL" id="TWW65042.1"/>
    </source>
</evidence>
<dbReference type="Proteomes" id="UP000324091">
    <property type="component" value="Chromosome 22"/>
</dbReference>
<protein>
    <submittedName>
        <fullName evidence="1">Carbohydrate sulfotransferase 11</fullName>
    </submittedName>
</protein>
<dbReference type="EMBL" id="RHFK02000015">
    <property type="protein sequence ID" value="TWW65042.1"/>
    <property type="molecule type" value="Genomic_DNA"/>
</dbReference>
<organism evidence="1 2">
    <name type="scientific">Takifugu flavidus</name>
    <name type="common">sansaifugu</name>
    <dbReference type="NCBI Taxonomy" id="433684"/>
    <lineage>
        <taxon>Eukaryota</taxon>
        <taxon>Metazoa</taxon>
        <taxon>Chordata</taxon>
        <taxon>Craniata</taxon>
        <taxon>Vertebrata</taxon>
        <taxon>Euteleostomi</taxon>
        <taxon>Actinopterygii</taxon>
        <taxon>Neopterygii</taxon>
        <taxon>Teleostei</taxon>
        <taxon>Neoteleostei</taxon>
        <taxon>Acanthomorphata</taxon>
        <taxon>Eupercaria</taxon>
        <taxon>Tetraodontiformes</taxon>
        <taxon>Tetradontoidea</taxon>
        <taxon>Tetraodontidae</taxon>
        <taxon>Takifugu</taxon>
    </lineage>
</organism>
<accession>A0A5C6NC29</accession>
<keyword evidence="2" id="KW-1185">Reference proteome</keyword>
<comment type="caution">
    <text evidence="1">The sequence shown here is derived from an EMBL/GenBank/DDBJ whole genome shotgun (WGS) entry which is preliminary data.</text>
</comment>
<keyword evidence="1" id="KW-0808">Transferase</keyword>
<sequence>MVEPEVSPLPPLSPLFLLFNDKLNKLPVLIGVSCVFTVMRRNPFVVDGCCRKGSRNALQELYNPTEVKKCSRQGRVNTLLPWSSRSSGAGGHAQDLGPLSLTFDPHVPFMLIAETGG</sequence>
<name>A0A5C6NC29_9TELE</name>
<evidence type="ECO:0000313" key="2">
    <source>
        <dbReference type="Proteomes" id="UP000324091"/>
    </source>
</evidence>
<proteinExistence type="predicted"/>
<gene>
    <name evidence="1" type="ORF">D4764_22G0006890</name>
</gene>
<dbReference type="AlphaFoldDB" id="A0A5C6NC29"/>
<reference evidence="1 2" key="1">
    <citation type="submission" date="2019-04" db="EMBL/GenBank/DDBJ databases">
        <title>Chromosome genome assembly for Takifugu flavidus.</title>
        <authorList>
            <person name="Xiao S."/>
        </authorList>
    </citation>
    <scope>NUCLEOTIDE SEQUENCE [LARGE SCALE GENOMIC DNA]</scope>
    <source>
        <strain evidence="1">HTHZ2018</strain>
        <tissue evidence="1">Muscle</tissue>
    </source>
</reference>